<evidence type="ECO:0000313" key="3">
    <source>
        <dbReference type="Proteomes" id="UP000463051"/>
    </source>
</evidence>
<dbReference type="AlphaFoldDB" id="A0A7X2L451"/>
<dbReference type="Gene3D" id="3.60.21.10">
    <property type="match status" value="1"/>
</dbReference>
<sequence>MKTIIHFDLISDIHLDFWVEYSSNHIKQNQRLDKFVHIILPEEPSEVLVIAGDLGHFNKQNFIFLEKLKEHYKYILLVAGNHDYYLVTKSIKNKYKRNSIRRFQEMKIMAEQIPEVLFLDGDTIEIGGITFGGAGMWYDFQYGIHQLNIDVNKIYDSWKSISNDSVLIEGLPRLVEAMFLQELTKLKKILDISDVVVTHISPDWSNVPIDKINDISNSFYYFNGRELLYNLNRKIWCFGHIHRRVDYINEGCRLINASLGYPDENNNIPKKIMRVTH</sequence>
<dbReference type="RefSeq" id="WP_154121595.1">
    <property type="nucleotide sequence ID" value="NZ_WJXB01000012.1"/>
</dbReference>
<dbReference type="InterPro" id="IPR004843">
    <property type="entry name" value="Calcineurin-like_PHP"/>
</dbReference>
<keyword evidence="3" id="KW-1185">Reference proteome</keyword>
<protein>
    <recommendedName>
        <fullName evidence="1">Calcineurin-like phosphoesterase domain-containing protein</fullName>
    </recommendedName>
</protein>
<dbReference type="SUPFAM" id="SSF56300">
    <property type="entry name" value="Metallo-dependent phosphatases"/>
    <property type="match status" value="1"/>
</dbReference>
<dbReference type="PANTHER" id="PTHR37844:SF2">
    <property type="entry name" value="SER_THR PROTEIN PHOSPHATASE SUPERFAMILY (AFU_ORTHOLOGUE AFUA_1G14840)"/>
    <property type="match status" value="1"/>
</dbReference>
<reference evidence="2 3" key="1">
    <citation type="submission" date="2019-11" db="EMBL/GenBank/DDBJ databases">
        <title>Paenibacillus monticola sp. nov., a novel PGPR strain isolated from mountain sample in China.</title>
        <authorList>
            <person name="Zhao Q."/>
            <person name="Li H.-P."/>
            <person name="Zhang J.-L."/>
        </authorList>
    </citation>
    <scope>NUCLEOTIDE SEQUENCE [LARGE SCALE GENOMIC DNA]</scope>
    <source>
        <strain evidence="2 3">LC-T2</strain>
    </source>
</reference>
<dbReference type="GO" id="GO:0016787">
    <property type="term" value="F:hydrolase activity"/>
    <property type="evidence" value="ECO:0007669"/>
    <property type="project" value="InterPro"/>
</dbReference>
<comment type="caution">
    <text evidence="2">The sequence shown here is derived from an EMBL/GenBank/DDBJ whole genome shotgun (WGS) entry which is preliminary data.</text>
</comment>
<gene>
    <name evidence="2" type="ORF">GJB61_24265</name>
</gene>
<feature type="domain" description="Calcineurin-like phosphoesterase" evidence="1">
    <location>
        <begin position="7"/>
        <end position="243"/>
    </location>
</feature>
<accession>A0A7X2L451</accession>
<evidence type="ECO:0000259" key="1">
    <source>
        <dbReference type="Pfam" id="PF00149"/>
    </source>
</evidence>
<dbReference type="Proteomes" id="UP000463051">
    <property type="component" value="Unassembled WGS sequence"/>
</dbReference>
<proteinExistence type="predicted"/>
<organism evidence="2 3">
    <name type="scientific">Paenibacillus monticola</name>
    <dbReference type="NCBI Taxonomy" id="2666075"/>
    <lineage>
        <taxon>Bacteria</taxon>
        <taxon>Bacillati</taxon>
        <taxon>Bacillota</taxon>
        <taxon>Bacilli</taxon>
        <taxon>Bacillales</taxon>
        <taxon>Paenibacillaceae</taxon>
        <taxon>Paenibacillus</taxon>
    </lineage>
</organism>
<evidence type="ECO:0000313" key="2">
    <source>
        <dbReference type="EMBL" id="MRN56094.1"/>
    </source>
</evidence>
<dbReference type="Pfam" id="PF00149">
    <property type="entry name" value="Metallophos"/>
    <property type="match status" value="1"/>
</dbReference>
<name>A0A7X2L451_9BACL</name>
<dbReference type="EMBL" id="WJXB01000012">
    <property type="protein sequence ID" value="MRN56094.1"/>
    <property type="molecule type" value="Genomic_DNA"/>
</dbReference>
<dbReference type="InterPro" id="IPR029052">
    <property type="entry name" value="Metallo-depent_PP-like"/>
</dbReference>
<dbReference type="PANTHER" id="PTHR37844">
    <property type="entry name" value="SER/THR PROTEIN PHOSPHATASE SUPERFAMILY (AFU_ORTHOLOGUE AFUA_1G14840)"/>
    <property type="match status" value="1"/>
</dbReference>